<dbReference type="InterPro" id="IPR000073">
    <property type="entry name" value="AB_hydrolase_1"/>
</dbReference>
<dbReference type="Pfam" id="PF12697">
    <property type="entry name" value="Abhydrolase_6"/>
    <property type="match status" value="1"/>
</dbReference>
<dbReference type="PANTHER" id="PTHR43798">
    <property type="entry name" value="MONOACYLGLYCEROL LIPASE"/>
    <property type="match status" value="1"/>
</dbReference>
<keyword evidence="1 3" id="KW-0378">Hydrolase</keyword>
<comment type="caution">
    <text evidence="3">The sequence shown here is derived from an EMBL/GenBank/DDBJ whole genome shotgun (WGS) entry which is preliminary data.</text>
</comment>
<accession>A0A370XE31</accession>
<dbReference type="Gene3D" id="3.40.50.1820">
    <property type="entry name" value="alpha/beta hydrolase"/>
    <property type="match status" value="1"/>
</dbReference>
<evidence type="ECO:0000313" key="4">
    <source>
        <dbReference type="Proteomes" id="UP000255334"/>
    </source>
</evidence>
<dbReference type="GO" id="GO:0016020">
    <property type="term" value="C:membrane"/>
    <property type="evidence" value="ECO:0007669"/>
    <property type="project" value="TreeGrafter"/>
</dbReference>
<dbReference type="SUPFAM" id="SSF53474">
    <property type="entry name" value="alpha/beta-Hydrolases"/>
    <property type="match status" value="1"/>
</dbReference>
<evidence type="ECO:0000313" key="3">
    <source>
        <dbReference type="EMBL" id="RDS86668.1"/>
    </source>
</evidence>
<dbReference type="PANTHER" id="PTHR43798:SF31">
    <property type="entry name" value="AB HYDROLASE SUPERFAMILY PROTEIN YCLE"/>
    <property type="match status" value="1"/>
</dbReference>
<dbReference type="Proteomes" id="UP000255334">
    <property type="component" value="Unassembled WGS sequence"/>
</dbReference>
<dbReference type="EMBL" id="QRBF01000001">
    <property type="protein sequence ID" value="RDS86668.1"/>
    <property type="molecule type" value="Genomic_DNA"/>
</dbReference>
<dbReference type="InterPro" id="IPR050266">
    <property type="entry name" value="AB_hydrolase_sf"/>
</dbReference>
<gene>
    <name evidence="3" type="ORF">DWU99_05410</name>
</gene>
<reference evidence="3 4" key="1">
    <citation type="submission" date="2018-07" db="EMBL/GenBank/DDBJ databases">
        <title>Dyella monticola sp. nov. and Dyella psychrodurans sp. nov. isolated from monsoon evergreen broad-leaved forest soil of Dinghu Mountain, China.</title>
        <authorList>
            <person name="Gao Z."/>
            <person name="Qiu L."/>
        </authorList>
    </citation>
    <scope>NUCLEOTIDE SEQUENCE [LARGE SCALE GENOMIC DNA]</scope>
    <source>
        <strain evidence="3 4">4MSK11</strain>
    </source>
</reference>
<evidence type="ECO:0000256" key="1">
    <source>
        <dbReference type="ARBA" id="ARBA00022801"/>
    </source>
</evidence>
<dbReference type="InterPro" id="IPR029058">
    <property type="entry name" value="AB_hydrolase_fold"/>
</dbReference>
<dbReference type="GO" id="GO:0016787">
    <property type="term" value="F:hydrolase activity"/>
    <property type="evidence" value="ECO:0007669"/>
    <property type="project" value="UniProtKB-KW"/>
</dbReference>
<protein>
    <submittedName>
        <fullName evidence="3">Alpha/beta hydrolase</fullName>
    </submittedName>
</protein>
<name>A0A370XE31_9GAMM</name>
<evidence type="ECO:0000259" key="2">
    <source>
        <dbReference type="Pfam" id="PF12697"/>
    </source>
</evidence>
<feature type="domain" description="AB hydrolase-1" evidence="2">
    <location>
        <begin position="67"/>
        <end position="293"/>
    </location>
</feature>
<proteinExistence type="predicted"/>
<sequence>MDIYVSHLADSFYRHRIEKTMKFTLAILLLYALSVPNAFAQAMKSGFIKTSDGVRIHYVEAGKGRAIVFIPGWMMPAWIWQKQIDELSKKYQVIAVDPRSQGDSDKPNYGHLPETRARDYKELVDQLGLKQPVLVGWSMGCGELLSYVEQFGEGGISGLVLVDGMLPAKQNPAVLSVLADWTDQLQQDRQKEADVFVRAMFTKPEPENYIQRLKQATLEVPTDTAVALIYNMMSVTDFSNALTKIDRPMLFAYEPALQPSADFLEAKLGDKVRFERFDEDGHALFVDDPVKFNRMIDDFVQSLPKR</sequence>
<keyword evidence="4" id="KW-1185">Reference proteome</keyword>
<dbReference type="AlphaFoldDB" id="A0A370XE31"/>
<organism evidence="3 4">
    <name type="scientific">Dyella psychrodurans</name>
    <dbReference type="NCBI Taxonomy" id="1927960"/>
    <lineage>
        <taxon>Bacteria</taxon>
        <taxon>Pseudomonadati</taxon>
        <taxon>Pseudomonadota</taxon>
        <taxon>Gammaproteobacteria</taxon>
        <taxon>Lysobacterales</taxon>
        <taxon>Rhodanobacteraceae</taxon>
        <taxon>Dyella</taxon>
    </lineage>
</organism>